<name>A0ABT5FGE5_9GAMM</name>
<comment type="caution">
    <text evidence="2">The sequence shown here is derived from an EMBL/GenBank/DDBJ whole genome shotgun (WGS) entry which is preliminary data.</text>
</comment>
<evidence type="ECO:0000256" key="1">
    <source>
        <dbReference type="SAM" id="SignalP"/>
    </source>
</evidence>
<feature type="chain" id="PRO_5046901798" evidence="1">
    <location>
        <begin position="24"/>
        <end position="353"/>
    </location>
</feature>
<keyword evidence="1" id="KW-0732">Signal</keyword>
<sequence length="353" mass="38663">MKLKSTRNTLLVLGLSAASSANAGYTFELSEEDKLTFGGFIAADARYIDGNASSSLVNDDFWIGHAIKDDISSLRMHVNSSRINTKYEHGDITGFIEFDLFGGGGNEKLTNSRHPRLRHAFIRKGNWTVGQTWSTFVNTGALAEAVDFAGPLVASGFIRQTQIRYTNGNFQFALENPESYGGYEGATGYGAKDVLPDVIAKYTVSGDWGSVAFAGVVKQLTTTMDESKSAIGYGISGKIKVGAKDDFRFQLHGGNTGRYVGAAAATDLVGEEVEESTAIMVAYRHFWNDTYRSNVFYGNHTTAESDRDRSHWGVNLFKSINKNLTYGFEFGNFEMAEADADSNYIQVNAKYSL</sequence>
<evidence type="ECO:0000313" key="2">
    <source>
        <dbReference type="EMBL" id="MDC2890132.1"/>
    </source>
</evidence>
<organism evidence="2 3">
    <name type="scientific">Psychrosphaera algicola</name>
    <dbReference type="NCBI Taxonomy" id="3023714"/>
    <lineage>
        <taxon>Bacteria</taxon>
        <taxon>Pseudomonadati</taxon>
        <taxon>Pseudomonadota</taxon>
        <taxon>Gammaproteobacteria</taxon>
        <taxon>Alteromonadales</taxon>
        <taxon>Pseudoalteromonadaceae</taxon>
        <taxon>Psychrosphaera</taxon>
    </lineage>
</organism>
<dbReference type="InterPro" id="IPR045748">
    <property type="entry name" value="DcaP"/>
</dbReference>
<dbReference type="EMBL" id="JAQOMS010000002">
    <property type="protein sequence ID" value="MDC2890132.1"/>
    <property type="molecule type" value="Genomic_DNA"/>
</dbReference>
<feature type="signal peptide" evidence="1">
    <location>
        <begin position="1"/>
        <end position="23"/>
    </location>
</feature>
<dbReference type="RefSeq" id="WP_215964691.1">
    <property type="nucleotide sequence ID" value="NZ_JAQOMS010000002.1"/>
</dbReference>
<protein>
    <submittedName>
        <fullName evidence="2">DcaP family trimeric outer membrane transporter</fullName>
    </submittedName>
</protein>
<evidence type="ECO:0000313" key="3">
    <source>
        <dbReference type="Proteomes" id="UP001528411"/>
    </source>
</evidence>
<reference evidence="2 3" key="1">
    <citation type="submission" date="2023-01" db="EMBL/GenBank/DDBJ databases">
        <title>Psychrosphaera sp. nov., isolated from marine algae.</title>
        <authorList>
            <person name="Bayburt H."/>
            <person name="Choi B.J."/>
            <person name="Kim J.M."/>
            <person name="Choi D.G."/>
            <person name="Jeon C.O."/>
        </authorList>
    </citation>
    <scope>NUCLEOTIDE SEQUENCE [LARGE SCALE GENOMIC DNA]</scope>
    <source>
        <strain evidence="2 3">G1-22</strain>
    </source>
</reference>
<dbReference type="Pfam" id="PF19577">
    <property type="entry name" value="DcaP"/>
    <property type="match status" value="1"/>
</dbReference>
<accession>A0ABT5FGE5</accession>
<dbReference type="Proteomes" id="UP001528411">
    <property type="component" value="Unassembled WGS sequence"/>
</dbReference>
<proteinExistence type="predicted"/>
<gene>
    <name evidence="2" type="ORF">PN838_16875</name>
</gene>
<keyword evidence="3" id="KW-1185">Reference proteome</keyword>